<evidence type="ECO:0000256" key="5">
    <source>
        <dbReference type="ARBA" id="ARBA00023136"/>
    </source>
</evidence>
<dbReference type="PANTHER" id="PTHR30619">
    <property type="entry name" value="DNA INTERNALIZATION/COMPETENCE PROTEIN COMEC/REC2"/>
    <property type="match status" value="1"/>
</dbReference>
<feature type="transmembrane region" description="Helical" evidence="6">
    <location>
        <begin position="389"/>
        <end position="412"/>
    </location>
</feature>
<accession>A0A2H5Y2W2</accession>
<feature type="transmembrane region" description="Helical" evidence="6">
    <location>
        <begin position="73"/>
        <end position="89"/>
    </location>
</feature>
<evidence type="ECO:0000256" key="2">
    <source>
        <dbReference type="ARBA" id="ARBA00022475"/>
    </source>
</evidence>
<reference evidence="10" key="1">
    <citation type="submission" date="2017-09" db="EMBL/GenBank/DDBJ databases">
        <title>Metaegenomics of thermophilic ammonia-oxidizing enrichment culture.</title>
        <authorList>
            <person name="Kato S."/>
            <person name="Suzuki K."/>
        </authorList>
    </citation>
    <scope>NUCLEOTIDE SEQUENCE [LARGE SCALE GENOMIC DNA]</scope>
</reference>
<dbReference type="InterPro" id="IPR004477">
    <property type="entry name" value="ComEC_N"/>
</dbReference>
<dbReference type="InterPro" id="IPR052159">
    <property type="entry name" value="Competence_DNA_uptake"/>
</dbReference>
<name>A0A2H5Y2W2_9CHLR</name>
<feature type="transmembrane region" description="Helical" evidence="6">
    <location>
        <begin position="523"/>
        <end position="541"/>
    </location>
</feature>
<evidence type="ECO:0000256" key="6">
    <source>
        <dbReference type="SAM" id="Phobius"/>
    </source>
</evidence>
<feature type="transmembrane region" description="Helical" evidence="6">
    <location>
        <begin position="251"/>
        <end position="274"/>
    </location>
</feature>
<feature type="transmembrane region" description="Helical" evidence="6">
    <location>
        <begin position="432"/>
        <end position="452"/>
    </location>
</feature>
<evidence type="ECO:0000256" key="4">
    <source>
        <dbReference type="ARBA" id="ARBA00022989"/>
    </source>
</evidence>
<feature type="transmembrane region" description="Helical" evidence="6">
    <location>
        <begin position="349"/>
        <end position="369"/>
    </location>
</feature>
<dbReference type="PANTHER" id="PTHR30619:SF7">
    <property type="entry name" value="BETA-LACTAMASE DOMAIN PROTEIN"/>
    <property type="match status" value="1"/>
</dbReference>
<dbReference type="Pfam" id="PF13567">
    <property type="entry name" value="DUF4131"/>
    <property type="match status" value="1"/>
</dbReference>
<feature type="transmembrane region" description="Helical" evidence="6">
    <location>
        <begin position="491"/>
        <end position="511"/>
    </location>
</feature>
<feature type="transmembrane region" description="Helical" evidence="6">
    <location>
        <begin position="43"/>
        <end position="61"/>
    </location>
</feature>
<evidence type="ECO:0000256" key="1">
    <source>
        <dbReference type="ARBA" id="ARBA00004651"/>
    </source>
</evidence>
<comment type="subcellular location">
    <subcellularLocation>
        <location evidence="1">Cell membrane</location>
        <topology evidence="1">Multi-pass membrane protein</topology>
    </subcellularLocation>
</comment>
<dbReference type="Proteomes" id="UP000236642">
    <property type="component" value="Unassembled WGS sequence"/>
</dbReference>
<dbReference type="Pfam" id="PF03772">
    <property type="entry name" value="Competence"/>
    <property type="match status" value="1"/>
</dbReference>
<dbReference type="NCBIfam" id="TIGR00360">
    <property type="entry name" value="ComEC_N-term"/>
    <property type="match status" value="1"/>
</dbReference>
<comment type="caution">
    <text evidence="9">The sequence shown here is derived from an EMBL/GenBank/DDBJ whole genome shotgun (WGS) entry which is preliminary data.</text>
</comment>
<evidence type="ECO:0000313" key="9">
    <source>
        <dbReference type="EMBL" id="GBD07781.1"/>
    </source>
</evidence>
<protein>
    <submittedName>
        <fullName evidence="9">ComE operon protein 3</fullName>
    </submittedName>
</protein>
<keyword evidence="2" id="KW-1003">Cell membrane</keyword>
<keyword evidence="5 6" id="KW-0472">Membrane</keyword>
<feature type="transmembrane region" description="Helical" evidence="6">
    <location>
        <begin position="281"/>
        <end position="297"/>
    </location>
</feature>
<organism evidence="9 10">
    <name type="scientific">Candidatus Thermoflexus japonica</name>
    <dbReference type="NCBI Taxonomy" id="2035417"/>
    <lineage>
        <taxon>Bacteria</taxon>
        <taxon>Bacillati</taxon>
        <taxon>Chloroflexota</taxon>
        <taxon>Thermoflexia</taxon>
        <taxon>Thermoflexales</taxon>
        <taxon>Thermoflexaceae</taxon>
        <taxon>Thermoflexus</taxon>
    </lineage>
</organism>
<feature type="domain" description="DUF4131" evidence="8">
    <location>
        <begin position="49"/>
        <end position="187"/>
    </location>
</feature>
<evidence type="ECO:0000256" key="3">
    <source>
        <dbReference type="ARBA" id="ARBA00022692"/>
    </source>
</evidence>
<keyword evidence="4 6" id="KW-1133">Transmembrane helix</keyword>
<keyword evidence="3 6" id="KW-0812">Transmembrane</keyword>
<dbReference type="EMBL" id="BEHY01000001">
    <property type="protein sequence ID" value="GBD07781.1"/>
    <property type="molecule type" value="Genomic_DNA"/>
</dbReference>
<dbReference type="AlphaFoldDB" id="A0A2H5Y2W2"/>
<proteinExistence type="predicted"/>
<evidence type="ECO:0000259" key="8">
    <source>
        <dbReference type="Pfam" id="PF13567"/>
    </source>
</evidence>
<dbReference type="GO" id="GO:0005886">
    <property type="term" value="C:plasma membrane"/>
    <property type="evidence" value="ECO:0007669"/>
    <property type="project" value="UniProtKB-SubCell"/>
</dbReference>
<dbReference type="InterPro" id="IPR025405">
    <property type="entry name" value="DUF4131"/>
</dbReference>
<evidence type="ECO:0000313" key="10">
    <source>
        <dbReference type="Proteomes" id="UP000236642"/>
    </source>
</evidence>
<evidence type="ECO:0000259" key="7">
    <source>
        <dbReference type="Pfam" id="PF03772"/>
    </source>
</evidence>
<feature type="domain" description="ComEC/Rec2-related protein" evidence="7">
    <location>
        <begin position="230"/>
        <end position="505"/>
    </location>
</feature>
<sequence length="738" mass="79107">MNPHVGPAVRMPDLRGAPLCLPALAWLLGLLLARSLPSGEGLFPRWTLFFLIWTLPMIAAVGLRFPHPGGRRLLLLLLILLLGAIRGTLRPIPSLPPPVAAAVAEGAELTLEGIVVDDPAERGTGSRFRFRPDGGDGLLRVDLPQGRPAYGDRIRLTGRAGPLPVSAGVDPRAALARQGVLGVFKAREWARLRSGEGNPLLGLLYRARGHARARLREILPDPEAGLLIGILLGDESSIPWQVEQAFARSGLSHIVAISGYNITLLTALSLTIFTRLLGRRIALWGTLILIPVYALFVGASASVVRASIMGALTVIAWMLGRSSDALNALSLSAFLMTLWDPAAMEDIGFQLSFAATMGLLFLAPPLEAWAQGTMARLFRDPQAATLVEILREALLVSLAAQIATAPLMLYHFRELSLVAPLANLLTLPMQPLVMALGIPAAIGAMLVGRLAAPLGWAAWWPLAWTIRIADLTAQWPLATVRVAPGYLEGMLLFYGSALTLLLLRAWGLSWTDLIAFLQPYRPAIRALGLIGALSGIAFTYLPDGRTRLVLFEGGHALLLETPEGHRALWLDGSGDPPLGELGRWLGPFDRRLDIVILQGEEAIRKVDILRGRCEVRHILGGETPISAGLRIEMGTVTMRAIPGGWILEIGGQRALVAGRHTVEVEEEISADLVIAMGEERRGLALARQVNAWGLLAGGKPAGGAAGAVSGLRHVWRAQGGRWIAAATDGTVWWIGTGP</sequence>
<gene>
    <name evidence="9" type="primary">comEC</name>
    <name evidence="9" type="ORF">HRbin22_00007</name>
</gene>